<dbReference type="AlphaFoldDB" id="A0A0E9X1Q4"/>
<reference evidence="1" key="1">
    <citation type="submission" date="2014-11" db="EMBL/GenBank/DDBJ databases">
        <authorList>
            <person name="Amaro Gonzalez C."/>
        </authorList>
    </citation>
    <scope>NUCLEOTIDE SEQUENCE</scope>
</reference>
<accession>A0A0E9X1Q4</accession>
<sequence>MALYTAAVQPGRGPSVVGGLQHALAEGQVPVVFRAVLFEVLPGHVLRGTLLELHLPKVALLCRALPDETALVLFQSLIV</sequence>
<dbReference type="EMBL" id="GBXM01012772">
    <property type="protein sequence ID" value="JAH95805.1"/>
    <property type="molecule type" value="Transcribed_RNA"/>
</dbReference>
<name>A0A0E9X1Q4_ANGAN</name>
<protein>
    <submittedName>
        <fullName evidence="1">Uncharacterized protein</fullName>
    </submittedName>
</protein>
<organism evidence="1">
    <name type="scientific">Anguilla anguilla</name>
    <name type="common">European freshwater eel</name>
    <name type="synonym">Muraena anguilla</name>
    <dbReference type="NCBI Taxonomy" id="7936"/>
    <lineage>
        <taxon>Eukaryota</taxon>
        <taxon>Metazoa</taxon>
        <taxon>Chordata</taxon>
        <taxon>Craniata</taxon>
        <taxon>Vertebrata</taxon>
        <taxon>Euteleostomi</taxon>
        <taxon>Actinopterygii</taxon>
        <taxon>Neopterygii</taxon>
        <taxon>Teleostei</taxon>
        <taxon>Anguilliformes</taxon>
        <taxon>Anguillidae</taxon>
        <taxon>Anguilla</taxon>
    </lineage>
</organism>
<proteinExistence type="predicted"/>
<evidence type="ECO:0000313" key="1">
    <source>
        <dbReference type="EMBL" id="JAH95805.1"/>
    </source>
</evidence>
<reference evidence="1" key="2">
    <citation type="journal article" date="2015" name="Fish Shellfish Immunol.">
        <title>Early steps in the European eel (Anguilla anguilla)-Vibrio vulnificus interaction in the gills: Role of the RtxA13 toxin.</title>
        <authorList>
            <person name="Callol A."/>
            <person name="Pajuelo D."/>
            <person name="Ebbesson L."/>
            <person name="Teles M."/>
            <person name="MacKenzie S."/>
            <person name="Amaro C."/>
        </authorList>
    </citation>
    <scope>NUCLEOTIDE SEQUENCE</scope>
</reference>